<evidence type="ECO:0000256" key="9">
    <source>
        <dbReference type="ARBA" id="ARBA00023136"/>
    </source>
</evidence>
<proteinExistence type="predicted"/>
<comment type="caution">
    <text evidence="13">The sequence shown here is derived from an EMBL/GenBank/DDBJ whole genome shotgun (WGS) entry which is preliminary data.</text>
</comment>
<reference evidence="13 14" key="1">
    <citation type="journal article" date="2024" name="J Genomics">
        <title>Draft genome sequencing and assembly of Favolaschia claudopus CIRM-BRFM 2984 isolated from oak limbs.</title>
        <authorList>
            <person name="Navarro D."/>
            <person name="Drula E."/>
            <person name="Chaduli D."/>
            <person name="Cazenave R."/>
            <person name="Ahrendt S."/>
            <person name="Wang J."/>
            <person name="Lipzen A."/>
            <person name="Daum C."/>
            <person name="Barry K."/>
            <person name="Grigoriev I.V."/>
            <person name="Favel A."/>
            <person name="Rosso M.N."/>
            <person name="Martin F."/>
        </authorList>
    </citation>
    <scope>NUCLEOTIDE SEQUENCE [LARGE SCALE GENOMIC DNA]</scope>
    <source>
        <strain evidence="13 14">CIRM-BRFM 2984</strain>
    </source>
</reference>
<evidence type="ECO:0000313" key="13">
    <source>
        <dbReference type="EMBL" id="KAK7018568.1"/>
    </source>
</evidence>
<accession>A0AAW0AYC2</accession>
<evidence type="ECO:0000256" key="1">
    <source>
        <dbReference type="ARBA" id="ARBA00004127"/>
    </source>
</evidence>
<keyword evidence="8" id="KW-0443">Lipid metabolism</keyword>
<name>A0AAW0AYC2_9AGAR</name>
<keyword evidence="7 12" id="KW-1133">Transmembrane helix</keyword>
<sequence>MPFFKTACIVAATLGLHISSTSPNPVSSHSEKPIAPTGLEFILASYRLRVVLRCLYWGVALIESVALLAQTAPQTSPSIWSTRILHILVGADSKKLNVSATPTLVVGSFLIVSGTLLRLQCYHTLGKHLTFETGILKNHKLVTIGPYQIVRHPSYSGAWIAYLGLMLYYYGTSGTWVMECVMKRSMLGRVLGWLYAMVMFLVVIGLTWRIPKEDEALKEEFGKDWEEWAAQRNALVSWLY</sequence>
<evidence type="ECO:0000256" key="7">
    <source>
        <dbReference type="ARBA" id="ARBA00022989"/>
    </source>
</evidence>
<evidence type="ECO:0000256" key="6">
    <source>
        <dbReference type="ARBA" id="ARBA00022824"/>
    </source>
</evidence>
<dbReference type="Pfam" id="PF04191">
    <property type="entry name" value="PEMT"/>
    <property type="match status" value="1"/>
</dbReference>
<dbReference type="GO" id="GO:0032259">
    <property type="term" value="P:methylation"/>
    <property type="evidence" value="ECO:0007669"/>
    <property type="project" value="UniProtKB-KW"/>
</dbReference>
<protein>
    <recommendedName>
        <fullName evidence="15">Protein-S-isoprenylcysteine O-methyltransferase</fullName>
    </recommendedName>
</protein>
<dbReference type="GO" id="GO:0008168">
    <property type="term" value="F:methyltransferase activity"/>
    <property type="evidence" value="ECO:0007669"/>
    <property type="project" value="UniProtKB-KW"/>
</dbReference>
<evidence type="ECO:0000256" key="8">
    <source>
        <dbReference type="ARBA" id="ARBA00023098"/>
    </source>
</evidence>
<evidence type="ECO:0000256" key="3">
    <source>
        <dbReference type="ARBA" id="ARBA00022603"/>
    </source>
</evidence>
<comment type="subcellular location">
    <subcellularLocation>
        <location evidence="1">Endomembrane system</location>
        <topology evidence="1">Multi-pass membrane protein</topology>
    </subcellularLocation>
</comment>
<evidence type="ECO:0000256" key="11">
    <source>
        <dbReference type="ARBA" id="ARBA00023264"/>
    </source>
</evidence>
<evidence type="ECO:0000256" key="12">
    <source>
        <dbReference type="SAM" id="Phobius"/>
    </source>
</evidence>
<keyword evidence="3" id="KW-0808">Transferase</keyword>
<dbReference type="InterPro" id="IPR007318">
    <property type="entry name" value="Phopholipid_MeTrfase"/>
</dbReference>
<keyword evidence="2" id="KW-0444">Lipid biosynthesis</keyword>
<dbReference type="AlphaFoldDB" id="A0AAW0AYC2"/>
<keyword evidence="3" id="KW-0489">Methyltransferase</keyword>
<evidence type="ECO:0000256" key="5">
    <source>
        <dbReference type="ARBA" id="ARBA00022692"/>
    </source>
</evidence>
<dbReference type="Gene3D" id="1.20.120.1630">
    <property type="match status" value="1"/>
</dbReference>
<evidence type="ECO:0008006" key="15">
    <source>
        <dbReference type="Google" id="ProtNLM"/>
    </source>
</evidence>
<keyword evidence="11" id="KW-1208">Phospholipid metabolism</keyword>
<keyword evidence="14" id="KW-1185">Reference proteome</keyword>
<keyword evidence="6" id="KW-0256">Endoplasmic reticulum</keyword>
<dbReference type="GO" id="GO:0008654">
    <property type="term" value="P:phospholipid biosynthetic process"/>
    <property type="evidence" value="ECO:0007669"/>
    <property type="project" value="UniProtKB-KW"/>
</dbReference>
<dbReference type="EMBL" id="JAWWNJ010000046">
    <property type="protein sequence ID" value="KAK7018568.1"/>
    <property type="molecule type" value="Genomic_DNA"/>
</dbReference>
<dbReference type="PANTHER" id="PTHR12714:SF25">
    <property type="entry name" value="CONSERVED HYPOTHETICAL MEMBRANE PROTEIN"/>
    <property type="match status" value="1"/>
</dbReference>
<dbReference type="Proteomes" id="UP001362999">
    <property type="component" value="Unassembled WGS sequence"/>
</dbReference>
<organism evidence="13 14">
    <name type="scientific">Favolaschia claudopus</name>
    <dbReference type="NCBI Taxonomy" id="2862362"/>
    <lineage>
        <taxon>Eukaryota</taxon>
        <taxon>Fungi</taxon>
        <taxon>Dikarya</taxon>
        <taxon>Basidiomycota</taxon>
        <taxon>Agaricomycotina</taxon>
        <taxon>Agaricomycetes</taxon>
        <taxon>Agaricomycetidae</taxon>
        <taxon>Agaricales</taxon>
        <taxon>Marasmiineae</taxon>
        <taxon>Mycenaceae</taxon>
        <taxon>Favolaschia</taxon>
    </lineage>
</organism>
<dbReference type="GO" id="GO:0012505">
    <property type="term" value="C:endomembrane system"/>
    <property type="evidence" value="ECO:0007669"/>
    <property type="project" value="UniProtKB-SubCell"/>
</dbReference>
<dbReference type="PANTHER" id="PTHR12714">
    <property type="entry name" value="PROTEIN-S ISOPRENYLCYSTEINE O-METHYLTRANSFERASE"/>
    <property type="match status" value="1"/>
</dbReference>
<feature type="transmembrane region" description="Helical" evidence="12">
    <location>
        <begin position="159"/>
        <end position="178"/>
    </location>
</feature>
<keyword evidence="4" id="KW-0949">S-adenosyl-L-methionine</keyword>
<keyword evidence="9 12" id="KW-0472">Membrane</keyword>
<keyword evidence="10" id="KW-0594">Phospholipid biosynthesis</keyword>
<evidence type="ECO:0000256" key="4">
    <source>
        <dbReference type="ARBA" id="ARBA00022691"/>
    </source>
</evidence>
<evidence type="ECO:0000313" key="14">
    <source>
        <dbReference type="Proteomes" id="UP001362999"/>
    </source>
</evidence>
<keyword evidence="5 12" id="KW-0812">Transmembrane</keyword>
<evidence type="ECO:0000256" key="10">
    <source>
        <dbReference type="ARBA" id="ARBA00023209"/>
    </source>
</evidence>
<gene>
    <name evidence="13" type="ORF">R3P38DRAFT_3559107</name>
</gene>
<feature type="transmembrane region" description="Helical" evidence="12">
    <location>
        <begin position="190"/>
        <end position="210"/>
    </location>
</feature>
<evidence type="ECO:0000256" key="2">
    <source>
        <dbReference type="ARBA" id="ARBA00022516"/>
    </source>
</evidence>